<dbReference type="RefSeq" id="WP_092439865.1">
    <property type="nucleotide sequence ID" value="NZ_FMYP01000058.1"/>
</dbReference>
<feature type="signal peptide" evidence="6">
    <location>
        <begin position="1"/>
        <end position="20"/>
    </location>
</feature>
<feature type="active site" evidence="5">
    <location>
        <position position="383"/>
    </location>
</feature>
<dbReference type="EMBL" id="FMYP01000058">
    <property type="protein sequence ID" value="SDC88000.1"/>
    <property type="molecule type" value="Genomic_DNA"/>
</dbReference>
<evidence type="ECO:0000256" key="6">
    <source>
        <dbReference type="SAM" id="SignalP"/>
    </source>
</evidence>
<dbReference type="SUPFAM" id="SSF54001">
    <property type="entry name" value="Cysteine proteinases"/>
    <property type="match status" value="1"/>
</dbReference>
<evidence type="ECO:0000313" key="8">
    <source>
        <dbReference type="Proteomes" id="UP000199452"/>
    </source>
</evidence>
<keyword evidence="6" id="KW-0732">Signal</keyword>
<keyword evidence="4" id="KW-0031">Aminopeptidase</keyword>
<evidence type="ECO:0000256" key="4">
    <source>
        <dbReference type="PIRNR" id="PIRNR005700"/>
    </source>
</evidence>
<dbReference type="GO" id="GO:0005737">
    <property type="term" value="C:cytoplasm"/>
    <property type="evidence" value="ECO:0007669"/>
    <property type="project" value="TreeGrafter"/>
</dbReference>
<name>A0A1G6Q696_9BACT</name>
<feature type="active site" evidence="5">
    <location>
        <position position="90"/>
    </location>
</feature>
<organism evidence="7 8">
    <name type="scientific">Williamwhitmania taraxaci</name>
    <dbReference type="NCBI Taxonomy" id="1640674"/>
    <lineage>
        <taxon>Bacteria</taxon>
        <taxon>Pseudomonadati</taxon>
        <taxon>Bacteroidota</taxon>
        <taxon>Bacteroidia</taxon>
        <taxon>Bacteroidales</taxon>
        <taxon>Williamwhitmaniaceae</taxon>
        <taxon>Williamwhitmania</taxon>
    </lineage>
</organism>
<accession>A0A1G6Q696</accession>
<evidence type="ECO:0000313" key="7">
    <source>
        <dbReference type="EMBL" id="SDC88000.1"/>
    </source>
</evidence>
<dbReference type="AlphaFoldDB" id="A0A1G6Q696"/>
<keyword evidence="1 4" id="KW-0645">Protease</keyword>
<dbReference type="Proteomes" id="UP000199452">
    <property type="component" value="Unassembled WGS sequence"/>
</dbReference>
<keyword evidence="8" id="KW-1185">Reference proteome</keyword>
<keyword evidence="2 4" id="KW-0378">Hydrolase</keyword>
<evidence type="ECO:0000256" key="1">
    <source>
        <dbReference type="ARBA" id="ARBA00022670"/>
    </source>
</evidence>
<evidence type="ECO:0000256" key="5">
    <source>
        <dbReference type="PIRSR" id="PIRSR005700-1"/>
    </source>
</evidence>
<dbReference type="CDD" id="cd00585">
    <property type="entry name" value="Peptidase_C1B"/>
    <property type="match status" value="1"/>
</dbReference>
<comment type="similarity">
    <text evidence="4">Belongs to the peptidase C1 family.</text>
</comment>
<evidence type="ECO:0000256" key="2">
    <source>
        <dbReference type="ARBA" id="ARBA00022801"/>
    </source>
</evidence>
<dbReference type="InterPro" id="IPR000169">
    <property type="entry name" value="Pept_cys_AS"/>
</dbReference>
<dbReference type="InterPro" id="IPR038765">
    <property type="entry name" value="Papain-like_cys_pep_sf"/>
</dbReference>
<reference evidence="7 8" key="1">
    <citation type="submission" date="2016-09" db="EMBL/GenBank/DDBJ databases">
        <authorList>
            <person name="Capua I."/>
            <person name="De Benedictis P."/>
            <person name="Joannis T."/>
            <person name="Lombin L.H."/>
            <person name="Cattoli G."/>
        </authorList>
    </citation>
    <scope>NUCLEOTIDE SEQUENCE [LARGE SCALE GENOMIC DNA]</scope>
    <source>
        <strain evidence="7 8">A7P-90m</strain>
    </source>
</reference>
<dbReference type="GO" id="GO:0006508">
    <property type="term" value="P:proteolysis"/>
    <property type="evidence" value="ECO:0007669"/>
    <property type="project" value="UniProtKB-KW"/>
</dbReference>
<dbReference type="InterPro" id="IPR004134">
    <property type="entry name" value="Peptidase_C1B"/>
</dbReference>
<dbReference type="STRING" id="1640674.SAMN05216323_105815"/>
<dbReference type="GO" id="GO:0009636">
    <property type="term" value="P:response to toxic substance"/>
    <property type="evidence" value="ECO:0007669"/>
    <property type="project" value="TreeGrafter"/>
</dbReference>
<dbReference type="PANTHER" id="PTHR10363:SF2">
    <property type="entry name" value="BLEOMYCIN HYDROLASE"/>
    <property type="match status" value="1"/>
</dbReference>
<dbReference type="PIRSF" id="PIRSF005700">
    <property type="entry name" value="PepC"/>
    <property type="match status" value="1"/>
</dbReference>
<sequence>MNKKLLGVLLLLVAPILLVAQQSITPDALTRIKKGYSNSDPYAKAVTNALSANDAKKLTLNRENVGKTDSYFKYKVKVKGITDQKSSGRCWMFTSLNLFRPVVIDKLKVASFEFSENYLYFYDILEKSNLFLENAIITADKPMDDRLVELYFKSPIDDGGVWSSFVNLVKKYGVVPKEVMPETNSSSNTSKVLAAITTKLREDGLALRRMVETKSSIADIRNLKMEQLSQIYRMLALNLGEPPTSFTWRYQSTDNVISPKVTYTPREFAKQMLPNLNLEDYVMFMNDPSRPYYKLYEIENYRNVVEGINWKYLNLPADELKAMALISIKSNEPLYTSCDVGKQLNSEDGLLSLNNYDMESLYGVKFGMDKKDRILSRESGSSHGMALVAVDVDDNGKTVKWQFENSWGATSGQSGYLVFTDDWFTEYVFRLVVNKKYIPENTKKLLEQKPVMLPAWDPMF</sequence>
<feature type="active site" evidence="5">
    <location>
        <position position="405"/>
    </location>
</feature>
<proteinExistence type="inferred from homology"/>
<dbReference type="OrthoDB" id="1111399at2"/>
<feature type="chain" id="PRO_5011602858" description="Aminopeptidase" evidence="6">
    <location>
        <begin position="21"/>
        <end position="460"/>
    </location>
</feature>
<dbReference type="GO" id="GO:0070005">
    <property type="term" value="F:cysteine-type aminopeptidase activity"/>
    <property type="evidence" value="ECO:0007669"/>
    <property type="project" value="InterPro"/>
</dbReference>
<dbReference type="PROSITE" id="PS00139">
    <property type="entry name" value="THIOL_PROTEASE_CYS"/>
    <property type="match status" value="1"/>
</dbReference>
<dbReference type="Gene3D" id="3.90.70.10">
    <property type="entry name" value="Cysteine proteinases"/>
    <property type="match status" value="1"/>
</dbReference>
<keyword evidence="3 4" id="KW-0788">Thiol protease</keyword>
<protein>
    <recommendedName>
        <fullName evidence="4">Aminopeptidase</fullName>
    </recommendedName>
</protein>
<gene>
    <name evidence="7" type="ORF">SAMN05216323_105815</name>
</gene>
<dbReference type="PANTHER" id="PTHR10363">
    <property type="entry name" value="BLEOMYCIN HYDROLASE"/>
    <property type="match status" value="1"/>
</dbReference>
<dbReference type="Pfam" id="PF03051">
    <property type="entry name" value="Peptidase_C1_2"/>
    <property type="match status" value="1"/>
</dbReference>
<dbReference type="GO" id="GO:0043418">
    <property type="term" value="P:homocysteine catabolic process"/>
    <property type="evidence" value="ECO:0007669"/>
    <property type="project" value="TreeGrafter"/>
</dbReference>
<evidence type="ECO:0000256" key="3">
    <source>
        <dbReference type="ARBA" id="ARBA00022807"/>
    </source>
</evidence>